<feature type="region of interest" description="Disordered" evidence="1">
    <location>
        <begin position="72"/>
        <end position="134"/>
    </location>
</feature>
<dbReference type="AlphaFoldDB" id="A0A485N6R7"/>
<gene>
    <name evidence="2" type="ORF">LYPA_23C002225</name>
</gene>
<protein>
    <submittedName>
        <fullName evidence="2">Uncharacterized protein</fullName>
    </submittedName>
</protein>
<dbReference type="Proteomes" id="UP000386466">
    <property type="component" value="Unassembled WGS sequence"/>
</dbReference>
<proteinExistence type="predicted"/>
<reference evidence="2 3" key="1">
    <citation type="submission" date="2019-01" db="EMBL/GenBank/DDBJ databases">
        <authorList>
            <person name="Alioto T."/>
            <person name="Alioto T."/>
        </authorList>
    </citation>
    <scope>NUCLEOTIDE SEQUENCE [LARGE SCALE GENOMIC DNA]</scope>
</reference>
<evidence type="ECO:0000313" key="3">
    <source>
        <dbReference type="Proteomes" id="UP000386466"/>
    </source>
</evidence>
<organism evidence="2 3">
    <name type="scientific">Lynx pardinus</name>
    <name type="common">Iberian lynx</name>
    <name type="synonym">Felis pardina</name>
    <dbReference type="NCBI Taxonomy" id="191816"/>
    <lineage>
        <taxon>Eukaryota</taxon>
        <taxon>Metazoa</taxon>
        <taxon>Chordata</taxon>
        <taxon>Craniata</taxon>
        <taxon>Vertebrata</taxon>
        <taxon>Euteleostomi</taxon>
        <taxon>Mammalia</taxon>
        <taxon>Eutheria</taxon>
        <taxon>Laurasiatheria</taxon>
        <taxon>Carnivora</taxon>
        <taxon>Feliformia</taxon>
        <taxon>Felidae</taxon>
        <taxon>Felinae</taxon>
        <taxon>Lynx</taxon>
    </lineage>
</organism>
<keyword evidence="3" id="KW-1185">Reference proteome</keyword>
<accession>A0A485N6R7</accession>
<dbReference type="EMBL" id="CAAGRJ010010355">
    <property type="protein sequence ID" value="VFV27668.1"/>
    <property type="molecule type" value="Genomic_DNA"/>
</dbReference>
<sequence>MLKVFQLSGLHTNYTPERKSKQCFRQVHDVVQKQQTFDARAGGTKIEAGEERRDQAVMGAVLRLSSNVRAASPAVSSPRFQVQNGSEGAGEAEGAVWSKPIPKHPGEGRGHCSFQGGEKETCLPQSKSFPGPCD</sequence>
<evidence type="ECO:0000313" key="2">
    <source>
        <dbReference type="EMBL" id="VFV27668.1"/>
    </source>
</evidence>
<feature type="compositionally biased region" description="Polar residues" evidence="1">
    <location>
        <begin position="72"/>
        <end position="86"/>
    </location>
</feature>
<name>A0A485N6R7_LYNPA</name>
<evidence type="ECO:0000256" key="1">
    <source>
        <dbReference type="SAM" id="MobiDB-lite"/>
    </source>
</evidence>